<protein>
    <recommendedName>
        <fullName evidence="2">C2H2-type domain-containing protein</fullName>
    </recommendedName>
</protein>
<evidence type="ECO:0000313" key="3">
    <source>
        <dbReference type="EMBL" id="KAL2050084.1"/>
    </source>
</evidence>
<dbReference type="Gene3D" id="3.30.160.60">
    <property type="entry name" value="Classic Zinc Finger"/>
    <property type="match status" value="1"/>
</dbReference>
<gene>
    <name evidence="3" type="ORF">ABVK25_009694</name>
</gene>
<organism evidence="3 4">
    <name type="scientific">Lepraria finkii</name>
    <dbReference type="NCBI Taxonomy" id="1340010"/>
    <lineage>
        <taxon>Eukaryota</taxon>
        <taxon>Fungi</taxon>
        <taxon>Dikarya</taxon>
        <taxon>Ascomycota</taxon>
        <taxon>Pezizomycotina</taxon>
        <taxon>Lecanoromycetes</taxon>
        <taxon>OSLEUM clade</taxon>
        <taxon>Lecanoromycetidae</taxon>
        <taxon>Lecanorales</taxon>
        <taxon>Lecanorineae</taxon>
        <taxon>Stereocaulaceae</taxon>
        <taxon>Lepraria</taxon>
    </lineage>
</organism>
<name>A0ABR4AWM5_9LECA</name>
<keyword evidence="4" id="KW-1185">Reference proteome</keyword>
<feature type="domain" description="C2H2-type" evidence="2">
    <location>
        <begin position="156"/>
        <end position="185"/>
    </location>
</feature>
<dbReference type="SMART" id="SM00355">
    <property type="entry name" value="ZnF_C2H2"/>
    <property type="match status" value="2"/>
</dbReference>
<reference evidence="3 4" key="1">
    <citation type="submission" date="2024-09" db="EMBL/GenBank/DDBJ databases">
        <title>Rethinking Asexuality: The Enigmatic Case of Functional Sexual Genes in Lepraria (Stereocaulaceae).</title>
        <authorList>
            <person name="Doellman M."/>
            <person name="Sun Y."/>
            <person name="Barcenas-Pena A."/>
            <person name="Lumbsch H.T."/>
            <person name="Grewe F."/>
        </authorList>
    </citation>
    <scope>NUCLEOTIDE SEQUENCE [LARGE SCALE GENOMIC DNA]</scope>
    <source>
        <strain evidence="3 4">Grewe 0041</strain>
    </source>
</reference>
<sequence>MGGASSDSVKHSEPWQASAGPTLLSTPVELLLPKPQGENIDVPNIDDLFGFVPAKGCVCLGCLRRPTNEKISELSLPLNVSCRIPDCSWTFRTYNLPRILWQLLKVYQHEKDHFFEQTPGRDAFICKHEHCIYTTKRSSDIKRHYAAKHCKNAKKFPCTVIGCKFSGDNGFSRKDKMRDHLKAGHRSMFTPGKPVQTIKSKVGISKSSGTIGWGG</sequence>
<feature type="domain" description="C2H2-type" evidence="2">
    <location>
        <begin position="124"/>
        <end position="149"/>
    </location>
</feature>
<dbReference type="Proteomes" id="UP001590951">
    <property type="component" value="Unassembled WGS sequence"/>
</dbReference>
<feature type="region of interest" description="Disordered" evidence="1">
    <location>
        <begin position="1"/>
        <end position="20"/>
    </location>
</feature>
<evidence type="ECO:0000256" key="1">
    <source>
        <dbReference type="SAM" id="MobiDB-lite"/>
    </source>
</evidence>
<dbReference type="EMBL" id="JBHFEH010000053">
    <property type="protein sequence ID" value="KAL2050084.1"/>
    <property type="molecule type" value="Genomic_DNA"/>
</dbReference>
<proteinExistence type="predicted"/>
<comment type="caution">
    <text evidence="3">The sequence shown here is derived from an EMBL/GenBank/DDBJ whole genome shotgun (WGS) entry which is preliminary data.</text>
</comment>
<accession>A0ABR4AWM5</accession>
<evidence type="ECO:0000259" key="2">
    <source>
        <dbReference type="SMART" id="SM00355"/>
    </source>
</evidence>
<evidence type="ECO:0000313" key="4">
    <source>
        <dbReference type="Proteomes" id="UP001590951"/>
    </source>
</evidence>
<dbReference type="InterPro" id="IPR013087">
    <property type="entry name" value="Znf_C2H2_type"/>
</dbReference>